<dbReference type="Pfam" id="PF00512">
    <property type="entry name" value="HisKA"/>
    <property type="match status" value="1"/>
</dbReference>
<keyword evidence="4" id="KW-0808">Transferase</keyword>
<evidence type="ECO:0000256" key="5">
    <source>
        <dbReference type="ARBA" id="ARBA00022741"/>
    </source>
</evidence>
<feature type="region of interest" description="Disordered" evidence="9">
    <location>
        <begin position="59"/>
        <end position="80"/>
    </location>
</feature>
<evidence type="ECO:0000259" key="10">
    <source>
        <dbReference type="PROSITE" id="PS50109"/>
    </source>
</evidence>
<evidence type="ECO:0000256" key="7">
    <source>
        <dbReference type="ARBA" id="ARBA00022840"/>
    </source>
</evidence>
<dbReference type="Proteomes" id="UP000050554">
    <property type="component" value="Unassembled WGS sequence"/>
</dbReference>
<dbReference type="AlphaFoldDB" id="A0A0Q0BVW6"/>
<dbReference type="InterPro" id="IPR004358">
    <property type="entry name" value="Sig_transdc_His_kin-like_C"/>
</dbReference>
<dbReference type="Gene3D" id="1.10.287.130">
    <property type="match status" value="1"/>
</dbReference>
<dbReference type="SMART" id="SM00388">
    <property type="entry name" value="HisKA"/>
    <property type="match status" value="1"/>
</dbReference>
<keyword evidence="5" id="KW-0547">Nucleotide-binding</keyword>
<dbReference type="RefSeq" id="WP_004881000.1">
    <property type="nucleotide sequence ID" value="NZ_LJRF01000023.1"/>
</dbReference>
<evidence type="ECO:0000313" key="12">
    <source>
        <dbReference type="Proteomes" id="UP000050554"/>
    </source>
</evidence>
<dbReference type="PANTHER" id="PTHR42878">
    <property type="entry name" value="TWO-COMPONENT HISTIDINE KINASE"/>
    <property type="match status" value="1"/>
</dbReference>
<evidence type="ECO:0000256" key="8">
    <source>
        <dbReference type="ARBA" id="ARBA00023012"/>
    </source>
</evidence>
<dbReference type="CDD" id="cd00082">
    <property type="entry name" value="HisKA"/>
    <property type="match status" value="1"/>
</dbReference>
<sequence>MRLADFIVQNIEPILQQWEDFAKTMTPAAEGMDTAALRDHAEQMLLTIAADLRTTQTHAARISKSHGEAPDSLSRTAAETHADTRQVSGFTIGQMIAEYRALRTSVLVLWMPPKDVTKDQEISDIVRFNEAIDQALAESVVTYTQAVDAARNVFLGILGHDLRSPLGAISLSAEVLLGAGDLPPKAIKNVSRIFTSVKRSVSIVGDLLDFTRTQLGSGIPVRRRVDDLAQACEAMVEEARAYHPDRSIVLLSEPRLAASFDRSRMEQVISNLIGNAIKHGDAGRAVTVTLTDEQGVACLSVHNEGAPIEEVAKAGLFSPMVRHLAEGGVEYGAGAGLGLGLYIASAIVSAHEGSIDVDSVAGMGTTFTVRIPLSLILSPVSLPTLQ</sequence>
<dbReference type="GO" id="GO:0030295">
    <property type="term" value="F:protein kinase activator activity"/>
    <property type="evidence" value="ECO:0007669"/>
    <property type="project" value="TreeGrafter"/>
</dbReference>
<dbReference type="InterPro" id="IPR036097">
    <property type="entry name" value="HisK_dim/P_sf"/>
</dbReference>
<dbReference type="SUPFAM" id="SSF47384">
    <property type="entry name" value="Homodimeric domain of signal transducing histidine kinase"/>
    <property type="match status" value="1"/>
</dbReference>
<dbReference type="InterPro" id="IPR003661">
    <property type="entry name" value="HisK_dim/P_dom"/>
</dbReference>
<accession>A0A0Q0BVW6</accession>
<reference evidence="11 12" key="1">
    <citation type="submission" date="2015-09" db="EMBL/GenBank/DDBJ databases">
        <title>Genome announcement of multiple Pseudomonas syringae strains.</title>
        <authorList>
            <person name="Thakur S."/>
            <person name="Wang P.W."/>
            <person name="Gong Y."/>
            <person name="Weir B.S."/>
            <person name="Guttman D.S."/>
        </authorList>
    </citation>
    <scope>NUCLEOTIDE SEQUENCE [LARGE SCALE GENOMIC DNA]</scope>
    <source>
        <strain evidence="11 12">ICMP3882</strain>
    </source>
</reference>
<dbReference type="Pfam" id="PF02518">
    <property type="entry name" value="HATPase_c"/>
    <property type="match status" value="1"/>
</dbReference>
<name>A0A0Q0BVW6_PSESI</name>
<dbReference type="Gene3D" id="3.30.565.10">
    <property type="entry name" value="Histidine kinase-like ATPase, C-terminal domain"/>
    <property type="match status" value="1"/>
</dbReference>
<proteinExistence type="predicted"/>
<evidence type="ECO:0000256" key="4">
    <source>
        <dbReference type="ARBA" id="ARBA00022679"/>
    </source>
</evidence>
<gene>
    <name evidence="11" type="ORF">ALO47_01165</name>
</gene>
<dbReference type="PRINTS" id="PR00344">
    <property type="entry name" value="BCTRLSENSOR"/>
</dbReference>
<organism evidence="11 12">
    <name type="scientific">Pseudomonas syringae pv. ribicola</name>
    <dbReference type="NCBI Taxonomy" id="55398"/>
    <lineage>
        <taxon>Bacteria</taxon>
        <taxon>Pseudomonadati</taxon>
        <taxon>Pseudomonadota</taxon>
        <taxon>Gammaproteobacteria</taxon>
        <taxon>Pseudomonadales</taxon>
        <taxon>Pseudomonadaceae</taxon>
        <taxon>Pseudomonas</taxon>
    </lineage>
</organism>
<dbReference type="CDD" id="cd00075">
    <property type="entry name" value="HATPase"/>
    <property type="match status" value="1"/>
</dbReference>
<dbReference type="EC" id="2.7.13.3" evidence="2"/>
<feature type="domain" description="Histidine kinase" evidence="10">
    <location>
        <begin position="157"/>
        <end position="375"/>
    </location>
</feature>
<evidence type="ECO:0000256" key="3">
    <source>
        <dbReference type="ARBA" id="ARBA00022553"/>
    </source>
</evidence>
<dbReference type="GO" id="GO:0005524">
    <property type="term" value="F:ATP binding"/>
    <property type="evidence" value="ECO:0007669"/>
    <property type="project" value="UniProtKB-KW"/>
</dbReference>
<dbReference type="PROSITE" id="PS50109">
    <property type="entry name" value="HIS_KIN"/>
    <property type="match status" value="1"/>
</dbReference>
<dbReference type="PANTHER" id="PTHR42878:SF7">
    <property type="entry name" value="SENSOR HISTIDINE KINASE GLRK"/>
    <property type="match status" value="1"/>
</dbReference>
<evidence type="ECO:0000256" key="6">
    <source>
        <dbReference type="ARBA" id="ARBA00022777"/>
    </source>
</evidence>
<comment type="catalytic activity">
    <reaction evidence="1">
        <text>ATP + protein L-histidine = ADP + protein N-phospho-L-histidine.</text>
        <dbReference type="EC" id="2.7.13.3"/>
    </reaction>
</comment>
<dbReference type="InterPro" id="IPR003594">
    <property type="entry name" value="HATPase_dom"/>
</dbReference>
<dbReference type="PATRIC" id="fig|55398.3.peg.1465"/>
<comment type="caution">
    <text evidence="11">The sequence shown here is derived from an EMBL/GenBank/DDBJ whole genome shotgun (WGS) entry which is preliminary data.</text>
</comment>
<dbReference type="GO" id="GO:0007234">
    <property type="term" value="P:osmosensory signaling via phosphorelay pathway"/>
    <property type="evidence" value="ECO:0007669"/>
    <property type="project" value="TreeGrafter"/>
</dbReference>
<dbReference type="EMBL" id="LJRF01000023">
    <property type="protein sequence ID" value="KPY50969.1"/>
    <property type="molecule type" value="Genomic_DNA"/>
</dbReference>
<dbReference type="SMART" id="SM00387">
    <property type="entry name" value="HATPase_c"/>
    <property type="match status" value="1"/>
</dbReference>
<keyword evidence="6 11" id="KW-0418">Kinase</keyword>
<evidence type="ECO:0000256" key="2">
    <source>
        <dbReference type="ARBA" id="ARBA00012438"/>
    </source>
</evidence>
<evidence type="ECO:0000313" key="11">
    <source>
        <dbReference type="EMBL" id="KPY50969.1"/>
    </source>
</evidence>
<protein>
    <recommendedName>
        <fullName evidence="2">histidine kinase</fullName>
        <ecNumber evidence="2">2.7.13.3</ecNumber>
    </recommendedName>
</protein>
<dbReference type="GO" id="GO:0000156">
    <property type="term" value="F:phosphorelay response regulator activity"/>
    <property type="evidence" value="ECO:0007669"/>
    <property type="project" value="TreeGrafter"/>
</dbReference>
<dbReference type="GO" id="GO:0000155">
    <property type="term" value="F:phosphorelay sensor kinase activity"/>
    <property type="evidence" value="ECO:0007669"/>
    <property type="project" value="InterPro"/>
</dbReference>
<dbReference type="InterPro" id="IPR050351">
    <property type="entry name" value="BphY/WalK/GraS-like"/>
</dbReference>
<evidence type="ECO:0000256" key="9">
    <source>
        <dbReference type="SAM" id="MobiDB-lite"/>
    </source>
</evidence>
<keyword evidence="7" id="KW-0067">ATP-binding</keyword>
<dbReference type="SUPFAM" id="SSF55874">
    <property type="entry name" value="ATPase domain of HSP90 chaperone/DNA topoisomerase II/histidine kinase"/>
    <property type="match status" value="1"/>
</dbReference>
<keyword evidence="3" id="KW-0597">Phosphoprotein</keyword>
<keyword evidence="8" id="KW-0902">Two-component regulatory system</keyword>
<dbReference type="InterPro" id="IPR036890">
    <property type="entry name" value="HATPase_C_sf"/>
</dbReference>
<evidence type="ECO:0000256" key="1">
    <source>
        <dbReference type="ARBA" id="ARBA00000085"/>
    </source>
</evidence>
<dbReference type="InterPro" id="IPR005467">
    <property type="entry name" value="His_kinase_dom"/>
</dbReference>